<protein>
    <submittedName>
        <fullName evidence="1">Uncharacterized protein</fullName>
    </submittedName>
</protein>
<dbReference type="EMBL" id="FOGQ01000021">
    <property type="protein sequence ID" value="SES32480.1"/>
    <property type="molecule type" value="Genomic_DNA"/>
</dbReference>
<proteinExistence type="predicted"/>
<accession>A0A1H9WEZ6</accession>
<gene>
    <name evidence="1" type="ORF">SAMN05661109_02698</name>
</gene>
<name>A0A1H9WEZ6_9CORY</name>
<reference evidence="2" key="1">
    <citation type="submission" date="2016-10" db="EMBL/GenBank/DDBJ databases">
        <authorList>
            <person name="Varghese N."/>
            <person name="Submissions S."/>
        </authorList>
    </citation>
    <scope>NUCLEOTIDE SEQUENCE [LARGE SCALE GENOMIC DNA]</scope>
    <source>
        <strain evidence="2">DSM 20524</strain>
    </source>
</reference>
<dbReference type="Proteomes" id="UP000198929">
    <property type="component" value="Unassembled WGS sequence"/>
</dbReference>
<keyword evidence="2" id="KW-1185">Reference proteome</keyword>
<evidence type="ECO:0000313" key="2">
    <source>
        <dbReference type="Proteomes" id="UP000198929"/>
    </source>
</evidence>
<dbReference type="AlphaFoldDB" id="A0A1H9WEZ6"/>
<dbReference type="STRING" id="1121357.SAMN05661109_02698"/>
<sequence>MGCLSKLSSDYWNVPLADLEAIQTSLDAMAQTLRGVEDGAYGIDGPDDIFGGEMVAAVEEFFADWKGSRRVLIDNINTMGTVSGEIASAVRQFDTETASGLSQMGAQLRGEGQQE</sequence>
<evidence type="ECO:0000313" key="1">
    <source>
        <dbReference type="EMBL" id="SES32480.1"/>
    </source>
</evidence>
<organism evidence="1 2">
    <name type="scientific">Corynebacterium cystitidis DSM 20524</name>
    <dbReference type="NCBI Taxonomy" id="1121357"/>
    <lineage>
        <taxon>Bacteria</taxon>
        <taxon>Bacillati</taxon>
        <taxon>Actinomycetota</taxon>
        <taxon>Actinomycetes</taxon>
        <taxon>Mycobacteriales</taxon>
        <taxon>Corynebacteriaceae</taxon>
        <taxon>Corynebacterium</taxon>
    </lineage>
</organism>